<keyword evidence="8" id="KW-0645">Protease</keyword>
<comment type="function">
    <text evidence="1">Involved in cell death (apoptosis).</text>
</comment>
<evidence type="ECO:0000256" key="1">
    <source>
        <dbReference type="ARBA" id="ARBA00003621"/>
    </source>
</evidence>
<proteinExistence type="inferred from homology"/>
<evidence type="ECO:0000256" key="3">
    <source>
        <dbReference type="ARBA" id="ARBA00016994"/>
    </source>
</evidence>
<protein>
    <recommendedName>
        <fullName evidence="3">Metacaspase-1</fullName>
    </recommendedName>
</protein>
<reference evidence="8 9" key="1">
    <citation type="journal article" date="2023" name="Elife">
        <title>Identification of key yeast species and microbe-microbe interactions impacting larval growth of Drosophila in the wild.</title>
        <authorList>
            <person name="Mure A."/>
            <person name="Sugiura Y."/>
            <person name="Maeda R."/>
            <person name="Honda K."/>
            <person name="Sakurai N."/>
            <person name="Takahashi Y."/>
            <person name="Watada M."/>
            <person name="Katoh T."/>
            <person name="Gotoh A."/>
            <person name="Gotoh Y."/>
            <person name="Taniguchi I."/>
            <person name="Nakamura K."/>
            <person name="Hayashi T."/>
            <person name="Katayama T."/>
            <person name="Uemura T."/>
            <person name="Hattori Y."/>
        </authorList>
    </citation>
    <scope>NUCLEOTIDE SEQUENCE [LARGE SCALE GENOMIC DNA]</scope>
    <source>
        <strain evidence="8 9">PK-24</strain>
    </source>
</reference>
<dbReference type="PANTHER" id="PTHR48104">
    <property type="entry name" value="METACASPASE-4"/>
    <property type="match status" value="1"/>
</dbReference>
<dbReference type="GO" id="GO:0004197">
    <property type="term" value="F:cysteine-type endopeptidase activity"/>
    <property type="evidence" value="ECO:0007669"/>
    <property type="project" value="InterPro"/>
</dbReference>
<dbReference type="GO" id="GO:0006915">
    <property type="term" value="P:apoptotic process"/>
    <property type="evidence" value="ECO:0007669"/>
    <property type="project" value="UniProtKB-KW"/>
</dbReference>
<keyword evidence="5" id="KW-0788">Thiol protease</keyword>
<feature type="domain" description="Peptidase C14 caspase" evidence="7">
    <location>
        <begin position="2"/>
        <end position="285"/>
    </location>
</feature>
<dbReference type="GO" id="GO:0006508">
    <property type="term" value="P:proteolysis"/>
    <property type="evidence" value="ECO:0007669"/>
    <property type="project" value="UniProtKB-KW"/>
</dbReference>
<name>A0AAV5R6T0_PICKL</name>
<dbReference type="InterPro" id="IPR029030">
    <property type="entry name" value="Caspase-like_dom_sf"/>
</dbReference>
<gene>
    <name evidence="8" type="ORF">DAPK24_034880</name>
</gene>
<keyword evidence="6" id="KW-0865">Zymogen</keyword>
<evidence type="ECO:0000256" key="4">
    <source>
        <dbReference type="ARBA" id="ARBA00022703"/>
    </source>
</evidence>
<organism evidence="8 9">
    <name type="scientific">Pichia kluyveri</name>
    <name type="common">Yeast</name>
    <dbReference type="NCBI Taxonomy" id="36015"/>
    <lineage>
        <taxon>Eukaryota</taxon>
        <taxon>Fungi</taxon>
        <taxon>Dikarya</taxon>
        <taxon>Ascomycota</taxon>
        <taxon>Saccharomycotina</taxon>
        <taxon>Pichiomycetes</taxon>
        <taxon>Pichiales</taxon>
        <taxon>Pichiaceae</taxon>
        <taxon>Pichia</taxon>
    </lineage>
</organism>
<evidence type="ECO:0000256" key="6">
    <source>
        <dbReference type="ARBA" id="ARBA00023145"/>
    </source>
</evidence>
<dbReference type="Proteomes" id="UP001378960">
    <property type="component" value="Unassembled WGS sequence"/>
</dbReference>
<dbReference type="Gene3D" id="3.40.50.12660">
    <property type="match status" value="1"/>
</dbReference>
<evidence type="ECO:0000256" key="5">
    <source>
        <dbReference type="ARBA" id="ARBA00022807"/>
    </source>
</evidence>
<dbReference type="EMBL" id="BTGB01000005">
    <property type="protein sequence ID" value="GMM46913.1"/>
    <property type="molecule type" value="Genomic_DNA"/>
</dbReference>
<accession>A0AAV5R6T0</accession>
<dbReference type="Pfam" id="PF00656">
    <property type="entry name" value="Peptidase_C14"/>
    <property type="match status" value="1"/>
</dbReference>
<evidence type="ECO:0000256" key="2">
    <source>
        <dbReference type="ARBA" id="ARBA00009005"/>
    </source>
</evidence>
<sequence>MKKALIIGINYTGSQNQLRGCINDACTIANLLLANGYSQNDMVVLRDDMGGMDAPTRNNILRAMQWLVQGVQPGDSLFFHYSGHGGKVKDLDGDEDDGFDECIYPVDFQISGPIIDDILHDIMVKPLPPNSYLTALFDCCHSGSVLDLPFMYRATDGGLKEYSVLKTAAPATMELFMGYTTRNTGQLIEGAKSLFNTATNYKSTSKRERIKQMKSSPANVISISGCRDDQTSADAQMSNQFAGAMTYAFNMTIISARQQLTLLTLIQNMRAHLSGKYSQKCQLSTAHQIDPNTPFFF</sequence>
<keyword evidence="9" id="KW-1185">Reference proteome</keyword>
<dbReference type="SUPFAM" id="SSF52129">
    <property type="entry name" value="Caspase-like"/>
    <property type="match status" value="1"/>
</dbReference>
<comment type="similarity">
    <text evidence="2">Belongs to the peptidase C14B family.</text>
</comment>
<dbReference type="PANTHER" id="PTHR48104:SF30">
    <property type="entry name" value="METACASPASE-1"/>
    <property type="match status" value="1"/>
</dbReference>
<evidence type="ECO:0000313" key="8">
    <source>
        <dbReference type="EMBL" id="GMM46913.1"/>
    </source>
</evidence>
<dbReference type="InterPro" id="IPR050452">
    <property type="entry name" value="Metacaspase"/>
</dbReference>
<dbReference type="AlphaFoldDB" id="A0AAV5R6T0"/>
<dbReference type="InterPro" id="IPR011600">
    <property type="entry name" value="Pept_C14_caspase"/>
</dbReference>
<evidence type="ECO:0000259" key="7">
    <source>
        <dbReference type="Pfam" id="PF00656"/>
    </source>
</evidence>
<comment type="caution">
    <text evidence="8">The sequence shown here is derived from an EMBL/GenBank/DDBJ whole genome shotgun (WGS) entry which is preliminary data.</text>
</comment>
<keyword evidence="4" id="KW-0053">Apoptosis</keyword>
<keyword evidence="5" id="KW-0378">Hydrolase</keyword>
<evidence type="ECO:0000313" key="9">
    <source>
        <dbReference type="Proteomes" id="UP001378960"/>
    </source>
</evidence>
<dbReference type="GO" id="GO:0005737">
    <property type="term" value="C:cytoplasm"/>
    <property type="evidence" value="ECO:0007669"/>
    <property type="project" value="TreeGrafter"/>
</dbReference>